<evidence type="ECO:0000313" key="3">
    <source>
        <dbReference type="Proteomes" id="UP000250831"/>
    </source>
</evidence>
<organism evidence="2 3">
    <name type="scientific">Sphingobacterium athyrii</name>
    <dbReference type="NCBI Taxonomy" id="2152717"/>
    <lineage>
        <taxon>Bacteria</taxon>
        <taxon>Pseudomonadati</taxon>
        <taxon>Bacteroidota</taxon>
        <taxon>Sphingobacteriia</taxon>
        <taxon>Sphingobacteriales</taxon>
        <taxon>Sphingobacteriaceae</taxon>
        <taxon>Sphingobacterium</taxon>
    </lineage>
</organism>
<feature type="chain" id="PRO_5016968470" description="Nuclear transport factor 2 family protein" evidence="1">
    <location>
        <begin position="23"/>
        <end position="148"/>
    </location>
</feature>
<dbReference type="AlphaFoldDB" id="A0A363NLV9"/>
<sequence>MKAFVKALVAATLIAISAWAMAAEGPGSRSKKESVNLSTADFALDHYVAVTTKGESAGVEQLFAGDFSQKIQASSVLTYGRNAVIRSLKNQNGEILNCKVNIKIVEKSADYMIAKITLKFEHFSMTDLATFAYENDSWKVFKSIHSYK</sequence>
<dbReference type="Gene3D" id="3.10.450.50">
    <property type="match status" value="1"/>
</dbReference>
<dbReference type="RefSeq" id="WP_108636622.1">
    <property type="nucleotide sequence ID" value="NZ_QCXX01000009.1"/>
</dbReference>
<protein>
    <recommendedName>
        <fullName evidence="4">Nuclear transport factor 2 family protein</fullName>
    </recommendedName>
</protein>
<proteinExistence type="predicted"/>
<comment type="caution">
    <text evidence="2">The sequence shown here is derived from an EMBL/GenBank/DDBJ whole genome shotgun (WGS) entry which is preliminary data.</text>
</comment>
<dbReference type="EMBL" id="QCXX01000009">
    <property type="protein sequence ID" value="PUV21799.1"/>
    <property type="molecule type" value="Genomic_DNA"/>
</dbReference>
<accession>A0A363NLV9</accession>
<feature type="signal peptide" evidence="1">
    <location>
        <begin position="1"/>
        <end position="22"/>
    </location>
</feature>
<reference evidence="2 3" key="1">
    <citation type="submission" date="2018-04" db="EMBL/GenBank/DDBJ databases">
        <title>Sphingobacterium sp. M46 Genome.</title>
        <authorList>
            <person name="Cheng J."/>
            <person name="Li Y."/>
        </authorList>
    </citation>
    <scope>NUCLEOTIDE SEQUENCE [LARGE SCALE GENOMIC DNA]</scope>
    <source>
        <strain evidence="2 3">M46</strain>
    </source>
</reference>
<dbReference type="OrthoDB" id="764454at2"/>
<name>A0A363NLV9_9SPHI</name>
<gene>
    <name evidence="2" type="ORF">DCO56_26100</name>
</gene>
<dbReference type="Proteomes" id="UP000250831">
    <property type="component" value="Unassembled WGS sequence"/>
</dbReference>
<evidence type="ECO:0000256" key="1">
    <source>
        <dbReference type="SAM" id="SignalP"/>
    </source>
</evidence>
<keyword evidence="3" id="KW-1185">Reference proteome</keyword>
<evidence type="ECO:0008006" key="4">
    <source>
        <dbReference type="Google" id="ProtNLM"/>
    </source>
</evidence>
<keyword evidence="1" id="KW-0732">Signal</keyword>
<evidence type="ECO:0000313" key="2">
    <source>
        <dbReference type="EMBL" id="PUV21799.1"/>
    </source>
</evidence>